<reference evidence="3" key="1">
    <citation type="submission" date="2021-02" db="EMBL/GenBank/DDBJ databases">
        <authorList>
            <person name="Nowell W R."/>
        </authorList>
    </citation>
    <scope>NUCLEOTIDE SEQUENCE</scope>
    <source>
        <strain evidence="3">Ploen Becks lab</strain>
    </source>
</reference>
<feature type="chain" id="PRO_5032606188" evidence="2">
    <location>
        <begin position="18"/>
        <end position="1089"/>
    </location>
</feature>
<dbReference type="SUPFAM" id="SSF52540">
    <property type="entry name" value="P-loop containing nucleoside triphosphate hydrolases"/>
    <property type="match status" value="1"/>
</dbReference>
<evidence type="ECO:0000256" key="1">
    <source>
        <dbReference type="SAM" id="MobiDB-lite"/>
    </source>
</evidence>
<evidence type="ECO:0000313" key="4">
    <source>
        <dbReference type="Proteomes" id="UP000663879"/>
    </source>
</evidence>
<accession>A0A813WLT1</accession>
<feature type="region of interest" description="Disordered" evidence="1">
    <location>
        <begin position="790"/>
        <end position="816"/>
    </location>
</feature>
<keyword evidence="4" id="KW-1185">Reference proteome</keyword>
<dbReference type="AlphaFoldDB" id="A0A813WLT1"/>
<dbReference type="OrthoDB" id="2386367at2759"/>
<evidence type="ECO:0000313" key="3">
    <source>
        <dbReference type="EMBL" id="CAF0853062.1"/>
    </source>
</evidence>
<organism evidence="3 4">
    <name type="scientific">Brachionus calyciflorus</name>
    <dbReference type="NCBI Taxonomy" id="104777"/>
    <lineage>
        <taxon>Eukaryota</taxon>
        <taxon>Metazoa</taxon>
        <taxon>Spiralia</taxon>
        <taxon>Gnathifera</taxon>
        <taxon>Rotifera</taxon>
        <taxon>Eurotatoria</taxon>
        <taxon>Monogononta</taxon>
        <taxon>Pseudotrocha</taxon>
        <taxon>Ploima</taxon>
        <taxon>Brachionidae</taxon>
        <taxon>Brachionus</taxon>
    </lineage>
</organism>
<keyword evidence="2" id="KW-0732">Signal</keyword>
<feature type="signal peptide" evidence="2">
    <location>
        <begin position="1"/>
        <end position="17"/>
    </location>
</feature>
<dbReference type="InterPro" id="IPR027417">
    <property type="entry name" value="P-loop_NTPase"/>
</dbReference>
<name>A0A813WLT1_9BILA</name>
<dbReference type="EMBL" id="CAJNOC010001305">
    <property type="protein sequence ID" value="CAF0853062.1"/>
    <property type="molecule type" value="Genomic_DNA"/>
</dbReference>
<dbReference type="Proteomes" id="UP000663879">
    <property type="component" value="Unassembled WGS sequence"/>
</dbReference>
<dbReference type="Gene3D" id="3.40.50.300">
    <property type="entry name" value="P-loop containing nucleotide triphosphate hydrolases"/>
    <property type="match status" value="1"/>
</dbReference>
<evidence type="ECO:0000256" key="2">
    <source>
        <dbReference type="SAM" id="SignalP"/>
    </source>
</evidence>
<proteinExistence type="predicted"/>
<gene>
    <name evidence="3" type="ORF">OXX778_LOCUS9051</name>
</gene>
<feature type="compositionally biased region" description="Gly residues" evidence="1">
    <location>
        <begin position="801"/>
        <end position="814"/>
    </location>
</feature>
<comment type="caution">
    <text evidence="3">The sequence shown here is derived from an EMBL/GenBank/DDBJ whole genome shotgun (WGS) entry which is preliminary data.</text>
</comment>
<protein>
    <submittedName>
        <fullName evidence="3">Uncharacterized protein</fullName>
    </submittedName>
</protein>
<sequence>MQLVFLLLSLFLPRVWSNPQSNETKPLTINIEYPKDSGIFVEKDLVDFIQEAKLFNTSVPTSIIRKKILMVMGLTGTGKSTLVNYLNDVPLVCVRFNGKWIVNLVNPNQSLPGGFGIGHQPQSHTIYPAIYSGPKSDFSYIDNPGFRDTRGLSIEMANGFFRKLVTQDVDEIKFLLMLSYNDLNQRGQQFRDSIKGFSDFLGIFDDNDTKNLSKSIGIIVSLVENRGSTDEEMLIDIKKILNDILDEEKKANTFENKNEESIFRRVIADNQIEIFSNPRKNVPLGYEQKLKIINMINKLNYLNKNVAKLRVRLEQSYIPKLIIQVEYYYKLFESDFNKKIIDKLRKFVETSGESELKNSTILTYKLISKIKEAGKEIQDFDNFLESIDQVILDKQEQNKLLTRTNFIKFLLEVLPQGSRNNLVFKRKWINIDIDLQLNNLLEKINQIFLKEYNTFELDLKKIFDTTIQEYESKLNNIQHPGEGAYYCMKLKNIYDFGSQTIELDLFLKRWDVIFEKSYAQKFQKRYQLLKEFIDNALGKQDLYTFNRKWIDIDLNKQLSELFDKIIINNENHMKNLTEIIENSITNRVSDYFTKKVDAAQNIRDINELENFLLIYHNNFTELASLESLIENEQTIKMLDSNQIKDLKDKLKRHQIINLFLPNDKKIDISFKRKWLSFEFTSKYLALRNELKQYYEENQSVLKDGVFQFRGHFANMSSVISEFERKFKDSPKKQDMKRIQIFLTHSFEFDINFSLSEDKYETNHPDLIIIAPYVVFPKTVVIDLTCKKTPPYPNNKPRANSGGHGRGSRGNGEHGLPGLPGYNAGNLKIYADKIENKQNWWFLSGGGQGGEGQSGGHGLNGINGIDSVLSDLTPLCAFNELQCKGILRQEIPTITRFPDVDLKPCDQELFSVCQLDDIIVHDPNPDYKISTRIYIYRQPGTPGGDSGRPGKGGYPGYGGQAFLISRNETKILNSSMGSEGLNGYPGKPGIGGKDGNAAKRGFKIFRNTGRQWLEPSYDESLWIYTRGKAGSELTEINDEGIQQNSKPIIEFKERETEYLKFIYELNEKFKNSQLLERVFHKNLHYKTRGF</sequence>